<organism evidence="3 4">
    <name type="scientific">Maioricimonas rarisocia</name>
    <dbReference type="NCBI Taxonomy" id="2528026"/>
    <lineage>
        <taxon>Bacteria</taxon>
        <taxon>Pseudomonadati</taxon>
        <taxon>Planctomycetota</taxon>
        <taxon>Planctomycetia</taxon>
        <taxon>Planctomycetales</taxon>
        <taxon>Planctomycetaceae</taxon>
        <taxon>Maioricimonas</taxon>
    </lineage>
</organism>
<dbReference type="InterPro" id="IPR000572">
    <property type="entry name" value="OxRdtase_Mopterin-bd_dom"/>
</dbReference>
<keyword evidence="1" id="KW-0812">Transmembrane</keyword>
<dbReference type="InterPro" id="IPR036374">
    <property type="entry name" value="OxRdtase_Mopterin-bd_sf"/>
</dbReference>
<dbReference type="SUPFAM" id="SSF56524">
    <property type="entry name" value="Oxidoreductase molybdopterin-binding domain"/>
    <property type="match status" value="1"/>
</dbReference>
<reference evidence="3 4" key="1">
    <citation type="submission" date="2019-02" db="EMBL/GenBank/DDBJ databases">
        <title>Deep-cultivation of Planctomycetes and their phenomic and genomic characterization uncovers novel biology.</title>
        <authorList>
            <person name="Wiegand S."/>
            <person name="Jogler M."/>
            <person name="Boedeker C."/>
            <person name="Pinto D."/>
            <person name="Vollmers J."/>
            <person name="Rivas-Marin E."/>
            <person name="Kohn T."/>
            <person name="Peeters S.H."/>
            <person name="Heuer A."/>
            <person name="Rast P."/>
            <person name="Oberbeckmann S."/>
            <person name="Bunk B."/>
            <person name="Jeske O."/>
            <person name="Meyerdierks A."/>
            <person name="Storesund J.E."/>
            <person name="Kallscheuer N."/>
            <person name="Luecker S."/>
            <person name="Lage O.M."/>
            <person name="Pohl T."/>
            <person name="Merkel B.J."/>
            <person name="Hornburger P."/>
            <person name="Mueller R.-W."/>
            <person name="Bruemmer F."/>
            <person name="Labrenz M."/>
            <person name="Spormann A.M."/>
            <person name="Op den Camp H."/>
            <person name="Overmann J."/>
            <person name="Amann R."/>
            <person name="Jetten M.S.M."/>
            <person name="Mascher T."/>
            <person name="Medema M.H."/>
            <person name="Devos D.P."/>
            <person name="Kaster A.-K."/>
            <person name="Ovreas L."/>
            <person name="Rohde M."/>
            <person name="Galperin M.Y."/>
            <person name="Jogler C."/>
        </authorList>
    </citation>
    <scope>NUCLEOTIDE SEQUENCE [LARGE SCALE GENOMIC DNA]</scope>
    <source>
        <strain evidence="3 4">Mal4</strain>
    </source>
</reference>
<dbReference type="GO" id="GO:0016491">
    <property type="term" value="F:oxidoreductase activity"/>
    <property type="evidence" value="ECO:0007669"/>
    <property type="project" value="UniProtKB-KW"/>
</dbReference>
<gene>
    <name evidence="3" type="primary">yedY_3</name>
    <name evidence="3" type="ORF">Mal4_56780</name>
</gene>
<dbReference type="Gene3D" id="3.90.420.10">
    <property type="entry name" value="Oxidoreductase, molybdopterin-binding domain"/>
    <property type="match status" value="1"/>
</dbReference>
<keyword evidence="1" id="KW-1133">Transmembrane helix</keyword>
<dbReference type="Proteomes" id="UP000320496">
    <property type="component" value="Chromosome"/>
</dbReference>
<dbReference type="OrthoDB" id="9778777at2"/>
<feature type="transmembrane region" description="Helical" evidence="1">
    <location>
        <begin position="32"/>
        <end position="51"/>
    </location>
</feature>
<accession>A0A517ZFU2</accession>
<evidence type="ECO:0000313" key="3">
    <source>
        <dbReference type="EMBL" id="QDU41312.1"/>
    </source>
</evidence>
<dbReference type="EC" id="1.8.-.-" evidence="3"/>
<evidence type="ECO:0000313" key="4">
    <source>
        <dbReference type="Proteomes" id="UP000320496"/>
    </source>
</evidence>
<protein>
    <submittedName>
        <fullName evidence="3">Sulfoxide reductase catalytic subunit YedY</fullName>
        <ecNumber evidence="3">1.8.-.-</ecNumber>
    </submittedName>
</protein>
<feature type="domain" description="Oxidoreductase molybdopterin-binding" evidence="2">
    <location>
        <begin position="120"/>
        <end position="279"/>
    </location>
</feature>
<evidence type="ECO:0000259" key="2">
    <source>
        <dbReference type="Pfam" id="PF00174"/>
    </source>
</evidence>
<dbReference type="EMBL" id="CP036275">
    <property type="protein sequence ID" value="QDU41312.1"/>
    <property type="molecule type" value="Genomic_DNA"/>
</dbReference>
<dbReference type="RefSeq" id="WP_145372581.1">
    <property type="nucleotide sequence ID" value="NZ_CP036275.1"/>
</dbReference>
<sequence length="334" mass="38652">MTSAIRRIWNVPESLHTPESVYFNRRRHRREFLRTALAGTLSVGIGGLLAGCSRPSDEELEEAGRVEPLPEEFTSLYPAERNAAFEYGRPETDKRAAAEYTNFYEFTGPSQWKDTYNYVDKFEPTPWTVEIDGMCSKPQTLDLDDLYRKMSLEERAYRHRCVETWAMCVPWTGFRLRDLLALAEPQPAAKYVLMETFHRPEQAPYVPKNSSYPWPYQEGLTIEEATNELTFMALGVYGEPLPKQHGAPVRLVIPWKYGFKSIKSIVRITLTDEQPATFWNTLVPNEYDFQANVDPDVAHPRWSQKTEWMLGTKERYPTLKYNGYGEYVGSLYPA</sequence>
<dbReference type="PANTHER" id="PTHR43032">
    <property type="entry name" value="PROTEIN-METHIONINE-SULFOXIDE REDUCTASE"/>
    <property type="match status" value="1"/>
</dbReference>
<name>A0A517ZFU2_9PLAN</name>
<keyword evidence="3" id="KW-0560">Oxidoreductase</keyword>
<proteinExistence type="predicted"/>
<dbReference type="KEGG" id="mri:Mal4_56780"/>
<dbReference type="Pfam" id="PF00174">
    <property type="entry name" value="Oxidored_molyb"/>
    <property type="match status" value="1"/>
</dbReference>
<keyword evidence="1" id="KW-0472">Membrane</keyword>
<evidence type="ECO:0000256" key="1">
    <source>
        <dbReference type="SAM" id="Phobius"/>
    </source>
</evidence>
<keyword evidence="4" id="KW-1185">Reference proteome</keyword>
<dbReference type="PANTHER" id="PTHR43032:SF3">
    <property type="entry name" value="PROTEIN-METHIONINE-SULFOXIDE REDUCTASE CATALYTIC SUBUNIT MSRP"/>
    <property type="match status" value="1"/>
</dbReference>
<dbReference type="NCBIfam" id="NF003767">
    <property type="entry name" value="PRK05363.1"/>
    <property type="match status" value="1"/>
</dbReference>
<dbReference type="AlphaFoldDB" id="A0A517ZFU2"/>